<evidence type="ECO:0000256" key="1">
    <source>
        <dbReference type="SAM" id="SignalP"/>
    </source>
</evidence>
<dbReference type="AlphaFoldDB" id="A0A928Z2G1"/>
<name>A0A928Z2G1_9CYAN</name>
<keyword evidence="3" id="KW-1185">Reference proteome</keyword>
<feature type="chain" id="PRO_5036839012" evidence="1">
    <location>
        <begin position="29"/>
        <end position="303"/>
    </location>
</feature>
<dbReference type="RefSeq" id="WP_264323832.1">
    <property type="nucleotide sequence ID" value="NZ_JADEXQ010000010.1"/>
</dbReference>
<organism evidence="2 3">
    <name type="scientific">Romeriopsis navalis LEGE 11480</name>
    <dbReference type="NCBI Taxonomy" id="2777977"/>
    <lineage>
        <taxon>Bacteria</taxon>
        <taxon>Bacillati</taxon>
        <taxon>Cyanobacteriota</taxon>
        <taxon>Cyanophyceae</taxon>
        <taxon>Leptolyngbyales</taxon>
        <taxon>Leptolyngbyaceae</taxon>
        <taxon>Romeriopsis</taxon>
        <taxon>Romeriopsis navalis</taxon>
    </lineage>
</organism>
<dbReference type="InterPro" id="IPR035892">
    <property type="entry name" value="C2_domain_sf"/>
</dbReference>
<dbReference type="EMBL" id="JADEXQ010000010">
    <property type="protein sequence ID" value="MBE9029012.1"/>
    <property type="molecule type" value="Genomic_DNA"/>
</dbReference>
<evidence type="ECO:0000313" key="2">
    <source>
        <dbReference type="EMBL" id="MBE9029012.1"/>
    </source>
</evidence>
<evidence type="ECO:0000313" key="3">
    <source>
        <dbReference type="Proteomes" id="UP000625316"/>
    </source>
</evidence>
<comment type="caution">
    <text evidence="2">The sequence shown here is derived from an EMBL/GenBank/DDBJ whole genome shotgun (WGS) entry which is preliminary data.</text>
</comment>
<sequence>MKRQLFTAALLGASMFTAPLMLNQSAAATRIQTIQLKDMEPNNLKPNMQALGAISPKNFLQIKGSVSRFDKTDVQYFPVLPGTKLFSFTLNARGASWGLYEDTNKNFQVDRADKLVLFNKNGSVQTSSGKRYLLRVNKSATSSSGSYSGSVYTQAVRRSVTVKVHSAKAISRFDAKIRFTKKDRADFFAELYRGNAKFPVSRTNKVNDNNSPTFSKVMSDSIAFDAKSLRYRIQLMDADAGFDDEANISPASSKSLFITYLPEKRQVLGPNGKVIGRSGQRITMQGNSGKRASITFSVNHIDR</sequence>
<proteinExistence type="predicted"/>
<dbReference type="SUPFAM" id="SSF49562">
    <property type="entry name" value="C2 domain (Calcium/lipid-binding domain, CaLB)"/>
    <property type="match status" value="1"/>
</dbReference>
<gene>
    <name evidence="2" type="ORF">IQ266_04450</name>
</gene>
<feature type="signal peptide" evidence="1">
    <location>
        <begin position="1"/>
        <end position="28"/>
    </location>
</feature>
<protein>
    <submittedName>
        <fullName evidence="2">Uncharacterized protein</fullName>
    </submittedName>
</protein>
<keyword evidence="1" id="KW-0732">Signal</keyword>
<accession>A0A928Z2G1</accession>
<dbReference type="Proteomes" id="UP000625316">
    <property type="component" value="Unassembled WGS sequence"/>
</dbReference>
<reference evidence="2" key="1">
    <citation type="submission" date="2020-10" db="EMBL/GenBank/DDBJ databases">
        <authorList>
            <person name="Castelo-Branco R."/>
            <person name="Eusebio N."/>
            <person name="Adriana R."/>
            <person name="Vieira A."/>
            <person name="Brugerolle De Fraissinette N."/>
            <person name="Rezende De Castro R."/>
            <person name="Schneider M.P."/>
            <person name="Vasconcelos V."/>
            <person name="Leao P.N."/>
        </authorList>
    </citation>
    <scope>NUCLEOTIDE SEQUENCE</scope>
    <source>
        <strain evidence="2">LEGE 11480</strain>
    </source>
</reference>